<evidence type="ECO:0000313" key="2">
    <source>
        <dbReference type="EMBL" id="WGW10588.1"/>
    </source>
</evidence>
<keyword evidence="3" id="KW-1185">Reference proteome</keyword>
<dbReference type="InterPro" id="IPR042070">
    <property type="entry name" value="PucR_C-HTH_sf"/>
</dbReference>
<dbReference type="EMBL" id="CP090958">
    <property type="protein sequence ID" value="WGW10588.1"/>
    <property type="molecule type" value="Genomic_DNA"/>
</dbReference>
<reference evidence="2 3" key="1">
    <citation type="submission" date="2023-05" db="EMBL/GenBank/DDBJ databases">
        <title>Lithophilousrod everest ZFBP1038 complete genpme.</title>
        <authorList>
            <person name="Tian M."/>
        </authorList>
    </citation>
    <scope>NUCLEOTIDE SEQUENCE [LARGE SCALE GENOMIC DNA]</scope>
    <source>
        <strain evidence="2 3">ZFBP1038</strain>
    </source>
</reference>
<protein>
    <submittedName>
        <fullName evidence="2">Helix-turn-helix domain-containing protein</fullName>
    </submittedName>
</protein>
<dbReference type="PANTHER" id="PTHR33744">
    <property type="entry name" value="CARBOHYDRATE DIACID REGULATOR"/>
    <property type="match status" value="1"/>
</dbReference>
<sequence length="541" mass="59360">MSLSLRKLLENPSLDLRLIVDLSEDPRSESALDHEFEWLHATDLIDPTPFLGPAEVILTLGWQFPVTDSVDSSIAEARIPADKLEKIYDDYAALVAAHGVIGIGFGSDVLHRGVPRPLVNACIKHGLILFDVPYEISFMDLLQEAARVVQRDQSERQSRSLRAQKAIAHAATRRDGLNATLRETARQLGCGVSLFDSLGHSVITVEAPHGPRVGESEIAPVVRKALTEQLRFCTAQVTDEVEAIVQLLGEYTDPTGVLVLTLSEGFDDVSRNVLSSVLALVSVSLEQNQALASLHTTLRQALLQLLLSGNIGMTRHILESVWGPLPVPPMVAMVGISRQFEVTRILPRLETMTSDEAVPVFYAQYQNGLAILLQSKHVEQVIELLQPFDLAIGRSRCDRWDGLELALEEAKKAAEYGIRTGKTGSIAFSGIWQDGVADLIDASDASHVARRVLAPLARFERSNNGDLITTLKVWLENHGKLQPAARALDVHRHTLMARLEKIAQLTGSDLDDFQVRADLVLALRYYRAEKADSSTGGTAQP</sequence>
<dbReference type="InterPro" id="IPR025736">
    <property type="entry name" value="PucR_C-HTH_dom"/>
</dbReference>
<proteinExistence type="predicted"/>
<evidence type="ECO:0000313" key="3">
    <source>
        <dbReference type="Proteomes" id="UP001209083"/>
    </source>
</evidence>
<dbReference type="Pfam" id="PF13556">
    <property type="entry name" value="HTH_30"/>
    <property type="match status" value="1"/>
</dbReference>
<dbReference type="RefSeq" id="WP_349637369.1">
    <property type="nucleotide sequence ID" value="NZ_CP090958.1"/>
</dbReference>
<evidence type="ECO:0000259" key="1">
    <source>
        <dbReference type="Pfam" id="PF13556"/>
    </source>
</evidence>
<organism evidence="2 3">
    <name type="scientific">Saxibacter everestensis</name>
    <dbReference type="NCBI Taxonomy" id="2909229"/>
    <lineage>
        <taxon>Bacteria</taxon>
        <taxon>Bacillati</taxon>
        <taxon>Actinomycetota</taxon>
        <taxon>Actinomycetes</taxon>
        <taxon>Micrococcales</taxon>
        <taxon>Brevibacteriaceae</taxon>
        <taxon>Saxibacter</taxon>
    </lineage>
</organism>
<dbReference type="Proteomes" id="UP001209083">
    <property type="component" value="Chromosome"/>
</dbReference>
<name>A0ABY8QNP8_9MICO</name>
<dbReference type="Gene3D" id="1.10.10.2840">
    <property type="entry name" value="PucR C-terminal helix-turn-helix domain"/>
    <property type="match status" value="1"/>
</dbReference>
<gene>
    <name evidence="2" type="ORF">LWF01_10605</name>
</gene>
<dbReference type="InterPro" id="IPR051448">
    <property type="entry name" value="CdaR-like_regulators"/>
</dbReference>
<accession>A0ABY8QNP8</accession>
<feature type="domain" description="PucR C-terminal helix-turn-helix" evidence="1">
    <location>
        <begin position="467"/>
        <end position="524"/>
    </location>
</feature>
<dbReference type="PANTHER" id="PTHR33744:SF7">
    <property type="entry name" value="PUCR FAMILY TRANSCRIPTIONAL REGULATOR"/>
    <property type="match status" value="1"/>
</dbReference>